<feature type="transmembrane region" description="Helical" evidence="8">
    <location>
        <begin position="264"/>
        <end position="284"/>
    </location>
</feature>
<feature type="transmembrane region" description="Helical" evidence="8">
    <location>
        <begin position="35"/>
        <end position="57"/>
    </location>
</feature>
<feature type="transmembrane region" description="Helical" evidence="8">
    <location>
        <begin position="113"/>
        <end position="138"/>
    </location>
</feature>
<dbReference type="Pfam" id="PF00324">
    <property type="entry name" value="AA_permease"/>
    <property type="match status" value="1"/>
</dbReference>
<protein>
    <submittedName>
        <fullName evidence="10">Amino acid permease</fullName>
    </submittedName>
</protein>
<dbReference type="EMBL" id="CP139368">
    <property type="protein sequence ID" value="WPR89146.1"/>
    <property type="molecule type" value="Genomic_DNA"/>
</dbReference>
<evidence type="ECO:0000256" key="2">
    <source>
        <dbReference type="ARBA" id="ARBA00022448"/>
    </source>
</evidence>
<dbReference type="Gene3D" id="1.20.1740.10">
    <property type="entry name" value="Amino acid/polyamine transporter I"/>
    <property type="match status" value="1"/>
</dbReference>
<gene>
    <name evidence="10" type="ORF">SM116_15490</name>
</gene>
<comment type="subcellular location">
    <subcellularLocation>
        <location evidence="1">Membrane</location>
        <topology evidence="1">Multi-pass membrane protein</topology>
    </subcellularLocation>
</comment>
<accession>A0ABZ0SPE5</accession>
<evidence type="ECO:0000256" key="3">
    <source>
        <dbReference type="ARBA" id="ARBA00022692"/>
    </source>
</evidence>
<proteinExistence type="predicted"/>
<feature type="transmembrane region" description="Helical" evidence="8">
    <location>
        <begin position="354"/>
        <end position="375"/>
    </location>
</feature>
<evidence type="ECO:0000256" key="1">
    <source>
        <dbReference type="ARBA" id="ARBA00004141"/>
    </source>
</evidence>
<dbReference type="RefSeq" id="WP_320941863.1">
    <property type="nucleotide sequence ID" value="NZ_BAABEU010000001.1"/>
</dbReference>
<feature type="transmembrane region" description="Helical" evidence="8">
    <location>
        <begin position="453"/>
        <end position="471"/>
    </location>
</feature>
<evidence type="ECO:0000313" key="10">
    <source>
        <dbReference type="EMBL" id="WPR89146.1"/>
    </source>
</evidence>
<keyword evidence="2" id="KW-0813">Transport</keyword>
<feature type="transmembrane region" description="Helical" evidence="8">
    <location>
        <begin position="381"/>
        <end position="405"/>
    </location>
</feature>
<feature type="region of interest" description="Disordered" evidence="7">
    <location>
        <begin position="491"/>
        <end position="517"/>
    </location>
</feature>
<keyword evidence="4" id="KW-0029">Amino-acid transport</keyword>
<feature type="compositionally biased region" description="Polar residues" evidence="7">
    <location>
        <begin position="507"/>
        <end position="517"/>
    </location>
</feature>
<sequence>MSPTSPEKVLPNALPHTTATQVPLRRLQRSMDARHLIMIALGGVIGSGLFLSSGYTISQAGPLGAIIAYLVGALVVYLVMACLGELAIAYPVSGAFHIYAARSIGPATGFTTAWLYWLCWVVALGSEFTAAGILMQRWFPHVDVWVWCLLFAAGLFTINAISARVFGELEFWFSLIKVVAIVSLIALGGAAVFGFTPLSSEHPPAVLFSNFMTPHGLFPNGIGGVLVTALAVFYAFSGSELIGVAAGETKDPGKNIPRAVRSTVWRLLILFVGSITVIAAILPYDKASVTSSPFVDVFEYVGIPYAADIMNFVIITALLSAGNSGLFSCARMLFSLAEEGHAPRALTRLTRRGIPLVALCVSLALGLVSLVSSVIAPETVYLVLVSIAGFAVVAVWMSIVASQFFHRRRFIRNGGDLSSLPYRTPLYPVLPIVTFLLLLASVIAIAFDPTQVAALYFGLPFVGLCYLFFWWRYGRRGAKATVTVSEEAPVDLVDDPAAEEPRPGDDTLTSVQREGGA</sequence>
<dbReference type="InterPro" id="IPR004840">
    <property type="entry name" value="Amino_acid_permease_CS"/>
</dbReference>
<evidence type="ECO:0000259" key="9">
    <source>
        <dbReference type="Pfam" id="PF00324"/>
    </source>
</evidence>
<keyword evidence="11" id="KW-1185">Reference proteome</keyword>
<organism evidence="10 11">
    <name type="scientific">Microbacterium rhizosphaerae</name>
    <dbReference type="NCBI Taxonomy" id="1678237"/>
    <lineage>
        <taxon>Bacteria</taxon>
        <taxon>Bacillati</taxon>
        <taxon>Actinomycetota</taxon>
        <taxon>Actinomycetes</taxon>
        <taxon>Micrococcales</taxon>
        <taxon>Microbacteriaceae</taxon>
        <taxon>Microbacterium</taxon>
    </lineage>
</organism>
<keyword evidence="3 8" id="KW-0812">Transmembrane</keyword>
<evidence type="ECO:0000256" key="8">
    <source>
        <dbReference type="SAM" id="Phobius"/>
    </source>
</evidence>
<feature type="transmembrane region" description="Helical" evidence="8">
    <location>
        <begin position="178"/>
        <end position="197"/>
    </location>
</feature>
<feature type="transmembrane region" description="Helical" evidence="8">
    <location>
        <begin position="426"/>
        <end position="447"/>
    </location>
</feature>
<dbReference type="PIRSF" id="PIRSF006060">
    <property type="entry name" value="AA_transporter"/>
    <property type="match status" value="1"/>
</dbReference>
<reference evidence="10 11" key="1">
    <citation type="submission" date="2023-11" db="EMBL/GenBank/DDBJ databases">
        <title>Genome sequence of Microbacterium rhizosphaerae KACC 19337.</title>
        <authorList>
            <person name="Choi H."/>
            <person name="Kim S."/>
            <person name="Kim Y."/>
            <person name="Kwon S.-W."/>
            <person name="Heo J."/>
        </authorList>
    </citation>
    <scope>NUCLEOTIDE SEQUENCE [LARGE SCALE GENOMIC DNA]</scope>
    <source>
        <strain evidence="10 11">KACC 19337</strain>
    </source>
</reference>
<evidence type="ECO:0000256" key="4">
    <source>
        <dbReference type="ARBA" id="ARBA00022970"/>
    </source>
</evidence>
<feature type="transmembrane region" description="Helical" evidence="8">
    <location>
        <begin position="63"/>
        <end position="92"/>
    </location>
</feature>
<evidence type="ECO:0000256" key="6">
    <source>
        <dbReference type="ARBA" id="ARBA00023136"/>
    </source>
</evidence>
<keyword evidence="5 8" id="KW-1133">Transmembrane helix</keyword>
<keyword evidence="6 8" id="KW-0472">Membrane</keyword>
<feature type="transmembrane region" description="Helical" evidence="8">
    <location>
        <begin position="309"/>
        <end position="334"/>
    </location>
</feature>
<feature type="transmembrane region" description="Helical" evidence="8">
    <location>
        <begin position="144"/>
        <end position="166"/>
    </location>
</feature>
<dbReference type="Proteomes" id="UP001323798">
    <property type="component" value="Chromosome"/>
</dbReference>
<feature type="domain" description="Amino acid permease/ SLC12A" evidence="9">
    <location>
        <begin position="35"/>
        <end position="475"/>
    </location>
</feature>
<dbReference type="PANTHER" id="PTHR43495">
    <property type="entry name" value="GABA PERMEASE"/>
    <property type="match status" value="1"/>
</dbReference>
<dbReference type="PROSITE" id="PS00218">
    <property type="entry name" value="AMINO_ACID_PERMEASE_1"/>
    <property type="match status" value="1"/>
</dbReference>
<feature type="transmembrane region" description="Helical" evidence="8">
    <location>
        <begin position="217"/>
        <end position="236"/>
    </location>
</feature>
<dbReference type="InterPro" id="IPR004841">
    <property type="entry name" value="AA-permease/SLC12A_dom"/>
</dbReference>
<dbReference type="PANTHER" id="PTHR43495:SF5">
    <property type="entry name" value="GAMMA-AMINOBUTYRIC ACID PERMEASE"/>
    <property type="match status" value="1"/>
</dbReference>
<evidence type="ECO:0000313" key="11">
    <source>
        <dbReference type="Proteomes" id="UP001323798"/>
    </source>
</evidence>
<evidence type="ECO:0000256" key="7">
    <source>
        <dbReference type="SAM" id="MobiDB-lite"/>
    </source>
</evidence>
<name>A0ABZ0SPE5_9MICO</name>
<evidence type="ECO:0000256" key="5">
    <source>
        <dbReference type="ARBA" id="ARBA00022989"/>
    </source>
</evidence>